<sequence length="336" mass="35101">MAEESSPVNRRLPVVLLSAATLVVLPAATASATGGHHWSGGSGHSASWWKGKDKPGQPDRCVSRNARGAIDWSTYACDRATGYFLYQKLDASKPANWSNSGQQHRVALHDVWAWPTADDAARHGASGFLPKDAEVRELVLDAADTAAVCAAPGAFGLQVDLIGNGKDGERKDLTQVMPTVITPPNGGFSSDNLAAYGHYDLTEVVDVTALCTPPAPRPEPTPEPTPEPEPSVVPEPEPSQEPTPEPTPTEDVDDAPTPEPSPEPTERSEVLPAPADTPTPAASPTPTERAEVLSATDDDTLAATGTQAALGLLAGVAAIAGGAALVLARRRHRSQH</sequence>
<evidence type="ECO:0000313" key="10">
    <source>
        <dbReference type="Proteomes" id="UP001240250"/>
    </source>
</evidence>
<dbReference type="EMBL" id="JAUSVM010000001">
    <property type="protein sequence ID" value="MDQ0425275.1"/>
    <property type="molecule type" value="Genomic_DNA"/>
</dbReference>
<keyword evidence="2" id="KW-0964">Secreted</keyword>
<keyword evidence="6" id="KW-0472">Membrane</keyword>
<keyword evidence="1" id="KW-0134">Cell wall</keyword>
<protein>
    <submittedName>
        <fullName evidence="9">LPXTG-motif cell wall-anchored protein</fullName>
    </submittedName>
</protein>
<feature type="region of interest" description="Disordered" evidence="5">
    <location>
        <begin position="211"/>
        <end position="298"/>
    </location>
</feature>
<feature type="signal peptide" evidence="7">
    <location>
        <begin position="1"/>
        <end position="32"/>
    </location>
</feature>
<name>A0ABU0GKX2_9CELL</name>
<dbReference type="RefSeq" id="WP_156442007.1">
    <property type="nucleotide sequence ID" value="NZ_CP194061.1"/>
</dbReference>
<evidence type="ECO:0000256" key="2">
    <source>
        <dbReference type="ARBA" id="ARBA00022525"/>
    </source>
</evidence>
<organism evidence="9 10">
    <name type="scientific">Cellulomonas iranensis</name>
    <dbReference type="NCBI Taxonomy" id="76862"/>
    <lineage>
        <taxon>Bacteria</taxon>
        <taxon>Bacillati</taxon>
        <taxon>Actinomycetota</taxon>
        <taxon>Actinomycetes</taxon>
        <taxon>Micrococcales</taxon>
        <taxon>Cellulomonadaceae</taxon>
        <taxon>Cellulomonas</taxon>
    </lineage>
</organism>
<feature type="compositionally biased region" description="Low complexity" evidence="5">
    <location>
        <begin position="284"/>
        <end position="298"/>
    </location>
</feature>
<proteinExistence type="predicted"/>
<feature type="transmembrane region" description="Helical" evidence="6">
    <location>
        <begin position="308"/>
        <end position="328"/>
    </location>
</feature>
<evidence type="ECO:0000256" key="7">
    <source>
        <dbReference type="SAM" id="SignalP"/>
    </source>
</evidence>
<dbReference type="InterPro" id="IPR019931">
    <property type="entry name" value="LPXTG_anchor"/>
</dbReference>
<feature type="compositionally biased region" description="Pro residues" evidence="5">
    <location>
        <begin position="213"/>
        <end position="247"/>
    </location>
</feature>
<keyword evidence="4" id="KW-0572">Peptidoglycan-anchor</keyword>
<keyword evidence="6" id="KW-0812">Transmembrane</keyword>
<feature type="domain" description="Gram-positive cocci surface proteins LPxTG" evidence="8">
    <location>
        <begin position="301"/>
        <end position="336"/>
    </location>
</feature>
<keyword evidence="3 7" id="KW-0732">Signal</keyword>
<evidence type="ECO:0000256" key="5">
    <source>
        <dbReference type="SAM" id="MobiDB-lite"/>
    </source>
</evidence>
<evidence type="ECO:0000259" key="8">
    <source>
        <dbReference type="PROSITE" id="PS50847"/>
    </source>
</evidence>
<evidence type="ECO:0000256" key="6">
    <source>
        <dbReference type="SAM" id="Phobius"/>
    </source>
</evidence>
<reference evidence="9 10" key="1">
    <citation type="submission" date="2023-07" db="EMBL/GenBank/DDBJ databases">
        <title>Sequencing the genomes of 1000 actinobacteria strains.</title>
        <authorList>
            <person name="Klenk H.-P."/>
        </authorList>
    </citation>
    <scope>NUCLEOTIDE SEQUENCE [LARGE SCALE GENOMIC DNA]</scope>
    <source>
        <strain evidence="9 10">DSM 14785</strain>
    </source>
</reference>
<feature type="chain" id="PRO_5046784748" evidence="7">
    <location>
        <begin position="33"/>
        <end position="336"/>
    </location>
</feature>
<gene>
    <name evidence="9" type="ORF">JO380_001656</name>
</gene>
<keyword evidence="10" id="KW-1185">Reference proteome</keyword>
<evidence type="ECO:0000256" key="3">
    <source>
        <dbReference type="ARBA" id="ARBA00022729"/>
    </source>
</evidence>
<dbReference type="PANTHER" id="PTHR48184">
    <property type="entry name" value="RICIN B-TYPE LECTIN DOMAIN-CONTAINING PROTEIN"/>
    <property type="match status" value="1"/>
</dbReference>
<accession>A0ABU0GKX2</accession>
<evidence type="ECO:0000256" key="1">
    <source>
        <dbReference type="ARBA" id="ARBA00022512"/>
    </source>
</evidence>
<evidence type="ECO:0000313" key="9">
    <source>
        <dbReference type="EMBL" id="MDQ0425275.1"/>
    </source>
</evidence>
<comment type="caution">
    <text evidence="9">The sequence shown here is derived from an EMBL/GenBank/DDBJ whole genome shotgun (WGS) entry which is preliminary data.</text>
</comment>
<keyword evidence="6" id="KW-1133">Transmembrane helix</keyword>
<dbReference type="PROSITE" id="PS50847">
    <property type="entry name" value="GRAM_POS_ANCHORING"/>
    <property type="match status" value="1"/>
</dbReference>
<dbReference type="Proteomes" id="UP001240250">
    <property type="component" value="Unassembled WGS sequence"/>
</dbReference>
<dbReference type="PANTHER" id="PTHR48184:SF3">
    <property type="entry name" value="SCP DOMAIN-CONTAINING PROTEIN"/>
    <property type="match status" value="1"/>
</dbReference>
<evidence type="ECO:0000256" key="4">
    <source>
        <dbReference type="ARBA" id="ARBA00023088"/>
    </source>
</evidence>
<dbReference type="NCBIfam" id="TIGR01167">
    <property type="entry name" value="LPXTG_anchor"/>
    <property type="match status" value="1"/>
</dbReference>
<feature type="region of interest" description="Disordered" evidence="5">
    <location>
        <begin position="32"/>
        <end position="60"/>
    </location>
</feature>